<dbReference type="InterPro" id="IPR011011">
    <property type="entry name" value="Znf_FYVE_PHD"/>
</dbReference>
<name>A0A9N9T8F1_DIABA</name>
<feature type="region of interest" description="Disordered" evidence="1">
    <location>
        <begin position="711"/>
        <end position="738"/>
    </location>
</feature>
<dbReference type="Gene3D" id="1.20.1280.50">
    <property type="match status" value="1"/>
</dbReference>
<feature type="compositionally biased region" description="Basic and acidic residues" evidence="1">
    <location>
        <begin position="575"/>
        <end position="593"/>
    </location>
</feature>
<feature type="compositionally biased region" description="Basic and acidic residues" evidence="1">
    <location>
        <begin position="116"/>
        <end position="130"/>
    </location>
</feature>
<feature type="compositionally biased region" description="Basic and acidic residues" evidence="1">
    <location>
        <begin position="174"/>
        <end position="194"/>
    </location>
</feature>
<sequence length="1340" mass="149209">MEPNKKLSEKSKTSTNSEPESETQVSKEETAPNLNGDDTEIDKETSIDEPVKDEKEATAVEKEAVVTEKQSEEEEHKEAEPEPKKAEEGPKNAEKEPEESEKEILENESEMEEEPKENPVKEKVSQKTESMDTEEKENVAEPVNKVADDKTITSTENNKNLTEEAKETANNGKEVVKNVKNVPERIENPKEKVPKGRKRKISEIVNTENENKTETTKVLPTQKESKSEPNFEPLVLVKEEPVDMDLYPTSVSESLGKGKRARIPNKRYSDILMSPTSIKKSVSNTTENGSLESGNDTDTSIKEEPWQSPSYSGNSSPVVKRVKMSHTDLSDPKYLKPFKYGWKRELVWRGTYDQSKGRQGDIYYYTPLGKKVRSTREVAEMLNNKELTLENFSFFKEPIGLNDTSKEIIRDAKVKQTEPLSKQVFNKSIKSTPIQVTKSPKLSNSKLSSPKLTNKKLTSPKIASPKIASPKIASPKIASPKLTNNKITSPKMPTPKMATPKLMSPKIRSPKMTSPKIASPKITSPKLQKTKVASPKLGSSRIALSRMKSSRAASPKPVINEITENSSTKTSKILVKKEMKKTPEKPAKKKEIEEPSPIVTVAKRGRRESAEGDGNQSEECSEVGPDKPCQPCSIRCKPGTIPTLQCRVCLCLYHHECVGIAPHISLPYICKNCHQDQTSDQSAVLMSGTISSPTILSPLPPLTPINTLKSSGGQPITLPPPKLQRIPKPTDSEISSHLPSAPKLKTEQKSLVGSMTTWLPHNAKLIENIRQVNETPSGQGIHRPQYVEILGGRKFLVIPKHNFMSVSPTVATSAVTSRPNVDPINIDSASLGSDPVSDIKTEPESPSKPENSQTPEAMEVEDIVEENIGADSAAGDGGTGIQQDIKPEVATPKAPTPPPAIVKTKKRSIKLSSITSSEEKEEKKFMENYLQNISYGYNTLLYIFQYLKVQDLLRAGCVCTMWRDIASHPMLWRTVRMKNSQVHSFEGLAHSLKKHGTRHLDLRKMLLPTGGDEIWPAFSEAIEKVETLRRIELCRCPASVVEKLATSNPQLEIINAVTIKCETMNLEPLKALTEIKELRLKATGGLTLTSNIDSLKDMKELRHLSLTSIRHLNEMNLKVVAELVNLESLDLGECTNFPENFGREILIKLTKLEKLRLEKGQKDCHTFEILEAVRRMEHLDQLELVNFDIKAGFDKALGVCQNIKKLLIIPTYISQSATTNHMVLGGVLRLQNTLSHFVWGVTLELLRVTELFVDQCEDPKEKKEKKQVGNGDCIPVLKPVPLLLDKDSEIAPALEPPQVEILALPSLQKLLMQNLPTTRVKILKIPFHATWRQSITDSVN</sequence>
<dbReference type="Pfam" id="PF01429">
    <property type="entry name" value="MBD"/>
    <property type="match status" value="1"/>
</dbReference>
<dbReference type="PROSITE" id="PS50982">
    <property type="entry name" value="MBD"/>
    <property type="match status" value="1"/>
</dbReference>
<dbReference type="InterPro" id="IPR036047">
    <property type="entry name" value="F-box-like_dom_sf"/>
</dbReference>
<protein>
    <recommendedName>
        <fullName evidence="2">MBD domain-containing protein</fullName>
    </recommendedName>
</protein>
<dbReference type="CDD" id="cd00122">
    <property type="entry name" value="MBD"/>
    <property type="match status" value="1"/>
</dbReference>
<dbReference type="Gene3D" id="3.30.890.10">
    <property type="entry name" value="Methyl-cpg-binding Protein 2, Chain A"/>
    <property type="match status" value="1"/>
</dbReference>
<feature type="compositionally biased region" description="Polar residues" evidence="1">
    <location>
        <begin position="13"/>
        <end position="24"/>
    </location>
</feature>
<dbReference type="InterPro" id="IPR001739">
    <property type="entry name" value="Methyl_CpG_DNA-bd"/>
</dbReference>
<feature type="compositionally biased region" description="Polar residues" evidence="1">
    <location>
        <begin position="307"/>
        <end position="317"/>
    </location>
</feature>
<dbReference type="SUPFAM" id="SSF81383">
    <property type="entry name" value="F-box domain"/>
    <property type="match status" value="1"/>
</dbReference>
<dbReference type="PANTHER" id="PTHR15739:SF5">
    <property type="entry name" value="LD23158P"/>
    <property type="match status" value="1"/>
</dbReference>
<evidence type="ECO:0000313" key="4">
    <source>
        <dbReference type="Proteomes" id="UP001153709"/>
    </source>
</evidence>
<accession>A0A9N9T8F1</accession>
<dbReference type="SUPFAM" id="SSF57903">
    <property type="entry name" value="FYVE/PHD zinc finger"/>
    <property type="match status" value="1"/>
</dbReference>
<feature type="compositionally biased region" description="Basic and acidic residues" evidence="1">
    <location>
        <begin position="42"/>
        <end position="95"/>
    </location>
</feature>
<feature type="compositionally biased region" description="Basic and acidic residues" evidence="1">
    <location>
        <begin position="837"/>
        <end position="847"/>
    </location>
</feature>
<feature type="compositionally biased region" description="Polar residues" evidence="1">
    <location>
        <begin position="279"/>
        <end position="298"/>
    </location>
</feature>
<feature type="region of interest" description="Disordered" evidence="1">
    <location>
        <begin position="1"/>
        <end position="237"/>
    </location>
</feature>
<dbReference type="PANTHER" id="PTHR15739">
    <property type="entry name" value="ZINC FINGER PROTEIN"/>
    <property type="match status" value="1"/>
</dbReference>
<dbReference type="InterPro" id="IPR001810">
    <property type="entry name" value="F-box_dom"/>
</dbReference>
<dbReference type="SMART" id="SM00391">
    <property type="entry name" value="MBD"/>
    <property type="match status" value="1"/>
</dbReference>
<feature type="region of interest" description="Disordered" evidence="1">
    <location>
        <begin position="279"/>
        <end position="318"/>
    </location>
</feature>
<dbReference type="GO" id="GO:0003677">
    <property type="term" value="F:DNA binding"/>
    <property type="evidence" value="ECO:0007669"/>
    <property type="project" value="InterPro"/>
</dbReference>
<gene>
    <name evidence="3" type="ORF">DIABBA_LOCUS9462</name>
</gene>
<feature type="region of interest" description="Disordered" evidence="1">
    <location>
        <begin position="811"/>
        <end position="857"/>
    </location>
</feature>
<dbReference type="InterPro" id="IPR052283">
    <property type="entry name" value="GenomicStab_NeuMorph_Reg"/>
</dbReference>
<organism evidence="3 4">
    <name type="scientific">Diabrotica balteata</name>
    <name type="common">Banded cucumber beetle</name>
    <dbReference type="NCBI Taxonomy" id="107213"/>
    <lineage>
        <taxon>Eukaryota</taxon>
        <taxon>Metazoa</taxon>
        <taxon>Ecdysozoa</taxon>
        <taxon>Arthropoda</taxon>
        <taxon>Hexapoda</taxon>
        <taxon>Insecta</taxon>
        <taxon>Pterygota</taxon>
        <taxon>Neoptera</taxon>
        <taxon>Endopterygota</taxon>
        <taxon>Coleoptera</taxon>
        <taxon>Polyphaga</taxon>
        <taxon>Cucujiformia</taxon>
        <taxon>Chrysomeloidea</taxon>
        <taxon>Chrysomelidae</taxon>
        <taxon>Galerucinae</taxon>
        <taxon>Diabroticina</taxon>
        <taxon>Diabroticites</taxon>
        <taxon>Diabrotica</taxon>
    </lineage>
</organism>
<feature type="compositionally biased region" description="Low complexity" evidence="1">
    <location>
        <begin position="438"/>
        <end position="459"/>
    </location>
</feature>
<dbReference type="Pfam" id="PF12937">
    <property type="entry name" value="F-box-like"/>
    <property type="match status" value="1"/>
</dbReference>
<reference evidence="3" key="1">
    <citation type="submission" date="2022-01" db="EMBL/GenBank/DDBJ databases">
        <authorList>
            <person name="King R."/>
        </authorList>
    </citation>
    <scope>NUCLEOTIDE SEQUENCE</scope>
</reference>
<feature type="domain" description="MBD" evidence="2">
    <location>
        <begin position="328"/>
        <end position="399"/>
    </location>
</feature>
<keyword evidence="4" id="KW-1185">Reference proteome</keyword>
<dbReference type="InterPro" id="IPR016177">
    <property type="entry name" value="DNA-bd_dom_sf"/>
</dbReference>
<dbReference type="SUPFAM" id="SSF54171">
    <property type="entry name" value="DNA-binding domain"/>
    <property type="match status" value="1"/>
</dbReference>
<dbReference type="EMBL" id="OU898281">
    <property type="protein sequence ID" value="CAG9836371.1"/>
    <property type="molecule type" value="Genomic_DNA"/>
</dbReference>
<feature type="region of interest" description="Disordered" evidence="1">
    <location>
        <begin position="435"/>
        <end position="521"/>
    </location>
</feature>
<evidence type="ECO:0000256" key="1">
    <source>
        <dbReference type="SAM" id="MobiDB-lite"/>
    </source>
</evidence>
<evidence type="ECO:0000313" key="3">
    <source>
        <dbReference type="EMBL" id="CAG9836371.1"/>
    </source>
</evidence>
<feature type="region of interest" description="Disordered" evidence="1">
    <location>
        <begin position="546"/>
        <end position="565"/>
    </location>
</feature>
<feature type="compositionally biased region" description="Acidic residues" evidence="1">
    <location>
        <begin position="96"/>
        <end position="115"/>
    </location>
</feature>
<feature type="compositionally biased region" description="Low complexity" evidence="1">
    <location>
        <begin position="488"/>
        <end position="503"/>
    </location>
</feature>
<feature type="region of interest" description="Disordered" evidence="1">
    <location>
        <begin position="870"/>
        <end position="907"/>
    </location>
</feature>
<dbReference type="Gene3D" id="3.80.10.10">
    <property type="entry name" value="Ribonuclease Inhibitor"/>
    <property type="match status" value="1"/>
</dbReference>
<proteinExistence type="predicted"/>
<dbReference type="OrthoDB" id="61560at2759"/>
<dbReference type="SUPFAM" id="SSF52047">
    <property type="entry name" value="RNI-like"/>
    <property type="match status" value="1"/>
</dbReference>
<evidence type="ECO:0000259" key="2">
    <source>
        <dbReference type="PROSITE" id="PS50982"/>
    </source>
</evidence>
<dbReference type="Proteomes" id="UP001153709">
    <property type="component" value="Chromosome 6"/>
</dbReference>
<feature type="compositionally biased region" description="Basic and acidic residues" evidence="1">
    <location>
        <begin position="1"/>
        <end position="12"/>
    </location>
</feature>
<dbReference type="InterPro" id="IPR032675">
    <property type="entry name" value="LRR_dom_sf"/>
</dbReference>
<feature type="region of interest" description="Disordered" evidence="1">
    <location>
        <begin position="570"/>
        <end position="628"/>
    </location>
</feature>